<dbReference type="EMBL" id="OZ019905">
    <property type="protein sequence ID" value="CAK9200590.1"/>
    <property type="molecule type" value="Genomic_DNA"/>
</dbReference>
<organism evidence="2 3">
    <name type="scientific">Sphagnum troendelagicum</name>
    <dbReference type="NCBI Taxonomy" id="128251"/>
    <lineage>
        <taxon>Eukaryota</taxon>
        <taxon>Viridiplantae</taxon>
        <taxon>Streptophyta</taxon>
        <taxon>Embryophyta</taxon>
        <taxon>Bryophyta</taxon>
        <taxon>Sphagnophytina</taxon>
        <taxon>Sphagnopsida</taxon>
        <taxon>Sphagnales</taxon>
        <taxon>Sphagnaceae</taxon>
        <taxon>Sphagnum</taxon>
    </lineage>
</organism>
<name>A0ABP0TMT9_9BRYO</name>
<proteinExistence type="predicted"/>
<evidence type="ECO:0000313" key="2">
    <source>
        <dbReference type="EMBL" id="CAK9200590.1"/>
    </source>
</evidence>
<sequence length="197" mass="22828">MASFPQPQQRVRESTQERRRNSSTLHPAVASHLQHLEDSEIDDGLTSSLQHQEEQDRQGSQAQERRKSSIRHSFNVNEHLMSSEWIAPKANFLPYLEEGEIDDGSQLEHWRKQIEEQERALNELSLPAEKPSCSRGNDLGKWTYKGTLDVCEQELRGEIPLLQHCYRKFKRDDQLRIPETLSETHARAHPGKPSLLM</sequence>
<reference evidence="2" key="1">
    <citation type="submission" date="2024-02" db="EMBL/GenBank/DDBJ databases">
        <authorList>
            <consortium name="ELIXIR-Norway"/>
            <consortium name="Elixir Norway"/>
        </authorList>
    </citation>
    <scope>NUCLEOTIDE SEQUENCE</scope>
</reference>
<evidence type="ECO:0000256" key="1">
    <source>
        <dbReference type="SAM" id="MobiDB-lite"/>
    </source>
</evidence>
<accession>A0ABP0TMT9</accession>
<dbReference type="Proteomes" id="UP001497512">
    <property type="component" value="Chromosome 13"/>
</dbReference>
<feature type="compositionally biased region" description="Basic and acidic residues" evidence="1">
    <location>
        <begin position="10"/>
        <end position="20"/>
    </location>
</feature>
<keyword evidence="3" id="KW-1185">Reference proteome</keyword>
<protein>
    <submittedName>
        <fullName evidence="2">Uncharacterized protein</fullName>
    </submittedName>
</protein>
<feature type="compositionally biased region" description="Basic and acidic residues" evidence="1">
    <location>
        <begin position="51"/>
        <end position="67"/>
    </location>
</feature>
<feature type="region of interest" description="Disordered" evidence="1">
    <location>
        <begin position="1"/>
        <end position="72"/>
    </location>
</feature>
<gene>
    <name evidence="2" type="ORF">CSSPTR1EN2_LOCUS5483</name>
</gene>
<evidence type="ECO:0000313" key="3">
    <source>
        <dbReference type="Proteomes" id="UP001497512"/>
    </source>
</evidence>